<accession>A0A7X5R0C1</accession>
<comment type="subcellular location">
    <subcellularLocation>
        <location evidence="1">Membrane</location>
    </subcellularLocation>
</comment>
<keyword evidence="3 6" id="KW-1133">Transmembrane helix</keyword>
<dbReference type="GO" id="GO:0006465">
    <property type="term" value="P:signal peptide processing"/>
    <property type="evidence" value="ECO:0007669"/>
    <property type="project" value="UniProtKB-UniRule"/>
</dbReference>
<sequence length="192" mass="20300">MAAHAANRRSRTAWDITKAIAFGVVVSALIVIVAALIVVPRATGSTTYTILTNSMAPGLPPGTVIVTQPRAISDIRVGDVITYQVESGKPAVITHRVVGISTDTRGETAFITRGDNNSVNDPEPIIREQVLGVVIYSVPYIGLAINAVTGNAKLLVPVLIAVVFILWGLGYVVSYVLSRKKKQAALPEDDAA</sequence>
<dbReference type="Gene3D" id="2.10.109.10">
    <property type="entry name" value="Umud Fragment, subunit A"/>
    <property type="match status" value="1"/>
</dbReference>
<dbReference type="RefSeq" id="WP_167148764.1">
    <property type="nucleotide sequence ID" value="NZ_JAAMOX010000001.1"/>
</dbReference>
<keyword evidence="4 6" id="KW-0472">Membrane</keyword>
<dbReference type="PANTHER" id="PTHR10806:SF6">
    <property type="entry name" value="SIGNAL PEPTIDASE COMPLEX CATALYTIC SUBUNIT SEC11"/>
    <property type="match status" value="1"/>
</dbReference>
<keyword evidence="8" id="KW-0378">Hydrolase</keyword>
<keyword evidence="2 6" id="KW-0812">Transmembrane</keyword>
<evidence type="ECO:0000256" key="2">
    <source>
        <dbReference type="ARBA" id="ARBA00022692"/>
    </source>
</evidence>
<evidence type="ECO:0000256" key="5">
    <source>
        <dbReference type="NCBIfam" id="TIGR02228"/>
    </source>
</evidence>
<dbReference type="Proteomes" id="UP000541033">
    <property type="component" value="Unassembled WGS sequence"/>
</dbReference>
<dbReference type="EC" id="3.4.21.89" evidence="5"/>
<protein>
    <recommendedName>
        <fullName evidence="5">Signal peptidase I</fullName>
        <ecNumber evidence="5">3.4.21.89</ecNumber>
    </recommendedName>
</protein>
<dbReference type="InterPro" id="IPR001733">
    <property type="entry name" value="Peptidase_S26B"/>
</dbReference>
<dbReference type="GO" id="GO:0004252">
    <property type="term" value="F:serine-type endopeptidase activity"/>
    <property type="evidence" value="ECO:0007669"/>
    <property type="project" value="UniProtKB-UniRule"/>
</dbReference>
<evidence type="ECO:0000256" key="4">
    <source>
        <dbReference type="ARBA" id="ARBA00023136"/>
    </source>
</evidence>
<dbReference type="EMBL" id="JAAMOX010000001">
    <property type="protein sequence ID" value="NIH53281.1"/>
    <property type="molecule type" value="Genomic_DNA"/>
</dbReference>
<dbReference type="InterPro" id="IPR036286">
    <property type="entry name" value="LexA/Signal_pep-like_sf"/>
</dbReference>
<dbReference type="NCBIfam" id="TIGR02228">
    <property type="entry name" value="sigpep_I_arch"/>
    <property type="match status" value="1"/>
</dbReference>
<reference evidence="8 9" key="1">
    <citation type="submission" date="2020-02" db="EMBL/GenBank/DDBJ databases">
        <title>Sequencing the genomes of 1000 actinobacteria strains.</title>
        <authorList>
            <person name="Klenk H.-P."/>
        </authorList>
    </citation>
    <scope>NUCLEOTIDE SEQUENCE [LARGE SCALE GENOMIC DNA]</scope>
    <source>
        <strain evidence="8 9">DSM 27960</strain>
    </source>
</reference>
<dbReference type="PANTHER" id="PTHR10806">
    <property type="entry name" value="SIGNAL PEPTIDASE COMPLEX CATALYTIC SUBUNIT SEC11"/>
    <property type="match status" value="1"/>
</dbReference>
<feature type="domain" description="Peptidase S26" evidence="7">
    <location>
        <begin position="28"/>
        <end position="103"/>
    </location>
</feature>
<proteinExistence type="predicted"/>
<feature type="transmembrane region" description="Helical" evidence="6">
    <location>
        <begin position="130"/>
        <end position="148"/>
    </location>
</feature>
<dbReference type="SUPFAM" id="SSF51306">
    <property type="entry name" value="LexA/Signal peptidase"/>
    <property type="match status" value="1"/>
</dbReference>
<evidence type="ECO:0000256" key="1">
    <source>
        <dbReference type="ARBA" id="ARBA00004370"/>
    </source>
</evidence>
<dbReference type="CDD" id="cd06530">
    <property type="entry name" value="S26_SPase_I"/>
    <property type="match status" value="1"/>
</dbReference>
<feature type="transmembrane region" description="Helical" evidence="6">
    <location>
        <begin position="20"/>
        <end position="39"/>
    </location>
</feature>
<gene>
    <name evidence="8" type="ORF">FHX76_001149</name>
</gene>
<evidence type="ECO:0000259" key="7">
    <source>
        <dbReference type="Pfam" id="PF10502"/>
    </source>
</evidence>
<dbReference type="AlphaFoldDB" id="A0A7X5R0C1"/>
<dbReference type="InterPro" id="IPR019533">
    <property type="entry name" value="Peptidase_S26"/>
</dbReference>
<dbReference type="Pfam" id="PF10502">
    <property type="entry name" value="Peptidase_S26"/>
    <property type="match status" value="1"/>
</dbReference>
<evidence type="ECO:0000256" key="6">
    <source>
        <dbReference type="SAM" id="Phobius"/>
    </source>
</evidence>
<name>A0A7X5R0C1_9MICO</name>
<feature type="transmembrane region" description="Helical" evidence="6">
    <location>
        <begin position="154"/>
        <end position="177"/>
    </location>
</feature>
<keyword evidence="9" id="KW-1185">Reference proteome</keyword>
<evidence type="ECO:0000256" key="3">
    <source>
        <dbReference type="ARBA" id="ARBA00022989"/>
    </source>
</evidence>
<organism evidence="8 9">
    <name type="scientific">Lysinibacter cavernae</name>
    <dbReference type="NCBI Taxonomy" id="1640652"/>
    <lineage>
        <taxon>Bacteria</taxon>
        <taxon>Bacillati</taxon>
        <taxon>Actinomycetota</taxon>
        <taxon>Actinomycetes</taxon>
        <taxon>Micrococcales</taxon>
        <taxon>Microbacteriaceae</taxon>
        <taxon>Lysinibacter</taxon>
    </lineage>
</organism>
<evidence type="ECO:0000313" key="9">
    <source>
        <dbReference type="Proteomes" id="UP000541033"/>
    </source>
</evidence>
<evidence type="ECO:0000313" key="8">
    <source>
        <dbReference type="EMBL" id="NIH53281.1"/>
    </source>
</evidence>
<dbReference type="GO" id="GO:0009003">
    <property type="term" value="F:signal peptidase activity"/>
    <property type="evidence" value="ECO:0007669"/>
    <property type="project" value="UniProtKB-EC"/>
</dbReference>
<comment type="caution">
    <text evidence="8">The sequence shown here is derived from an EMBL/GenBank/DDBJ whole genome shotgun (WGS) entry which is preliminary data.</text>
</comment>
<dbReference type="GO" id="GO:0016020">
    <property type="term" value="C:membrane"/>
    <property type="evidence" value="ECO:0007669"/>
    <property type="project" value="UniProtKB-SubCell"/>
</dbReference>